<evidence type="ECO:0000256" key="8">
    <source>
        <dbReference type="ARBA" id="ARBA00022859"/>
    </source>
</evidence>
<feature type="region of interest" description="Disordered" evidence="14">
    <location>
        <begin position="875"/>
        <end position="905"/>
    </location>
</feature>
<dbReference type="SMART" id="SM00369">
    <property type="entry name" value="LRR_TYP"/>
    <property type="match status" value="10"/>
</dbReference>
<dbReference type="InterPro" id="IPR035897">
    <property type="entry name" value="Toll_tir_struct_dom_sf"/>
</dbReference>
<comment type="subcellular location">
    <subcellularLocation>
        <location evidence="1">Membrane</location>
        <topology evidence="1">Single-pass type I membrane protein</topology>
    </subcellularLocation>
</comment>
<dbReference type="Ensembl" id="ENSPMGT00000000241.1">
    <property type="protein sequence ID" value="ENSPMGP00000000227.1"/>
    <property type="gene ID" value="ENSPMGG00000000248.1"/>
</dbReference>
<keyword evidence="4" id="KW-0433">Leucine-rich repeat</keyword>
<evidence type="ECO:0000256" key="14">
    <source>
        <dbReference type="SAM" id="MobiDB-lite"/>
    </source>
</evidence>
<evidence type="ECO:0000256" key="9">
    <source>
        <dbReference type="ARBA" id="ARBA00022989"/>
    </source>
</evidence>
<evidence type="ECO:0000256" key="6">
    <source>
        <dbReference type="ARBA" id="ARBA00022729"/>
    </source>
</evidence>
<comment type="similarity">
    <text evidence="2">Belongs to the Toll-like receptor family.</text>
</comment>
<evidence type="ECO:0000256" key="12">
    <source>
        <dbReference type="ARBA" id="ARBA00023180"/>
    </source>
</evidence>
<dbReference type="InterPro" id="IPR001611">
    <property type="entry name" value="Leu-rich_rpt"/>
</dbReference>
<keyword evidence="7" id="KW-0677">Repeat</keyword>
<dbReference type="InterPro" id="IPR000157">
    <property type="entry name" value="TIR_dom"/>
</dbReference>
<evidence type="ECO:0000256" key="3">
    <source>
        <dbReference type="ARBA" id="ARBA00022588"/>
    </source>
</evidence>
<accession>A0A3B3Z6K1</accession>
<dbReference type="FunFam" id="3.40.50.10140:FF:000001">
    <property type="entry name" value="Toll-like receptor 2"/>
    <property type="match status" value="1"/>
</dbReference>
<dbReference type="PANTHER" id="PTHR24365">
    <property type="entry name" value="TOLL-LIKE RECEPTOR"/>
    <property type="match status" value="1"/>
</dbReference>
<evidence type="ECO:0000256" key="4">
    <source>
        <dbReference type="ARBA" id="ARBA00022614"/>
    </source>
</evidence>
<reference evidence="17" key="1">
    <citation type="submission" date="2025-08" db="UniProtKB">
        <authorList>
            <consortium name="Ensembl"/>
        </authorList>
    </citation>
    <scope>IDENTIFICATION</scope>
</reference>
<dbReference type="GO" id="GO:0005886">
    <property type="term" value="C:plasma membrane"/>
    <property type="evidence" value="ECO:0007669"/>
    <property type="project" value="TreeGrafter"/>
</dbReference>
<dbReference type="STRING" id="409849.ENSPMGP00000000227"/>
<keyword evidence="9 15" id="KW-1133">Transmembrane helix</keyword>
<dbReference type="GO" id="GO:0045087">
    <property type="term" value="P:innate immune response"/>
    <property type="evidence" value="ECO:0007669"/>
    <property type="project" value="UniProtKB-KW"/>
</dbReference>
<evidence type="ECO:0000256" key="11">
    <source>
        <dbReference type="ARBA" id="ARBA00023170"/>
    </source>
</evidence>
<keyword evidence="6" id="KW-0732">Signal</keyword>
<dbReference type="Pfam" id="PF13855">
    <property type="entry name" value="LRR_8"/>
    <property type="match status" value="3"/>
</dbReference>
<dbReference type="Gene3D" id="3.80.10.10">
    <property type="entry name" value="Ribonuclease Inhibitor"/>
    <property type="match status" value="3"/>
</dbReference>
<evidence type="ECO:0000256" key="13">
    <source>
        <dbReference type="ARBA" id="ARBA00023198"/>
    </source>
</evidence>
<feature type="compositionally biased region" description="Basic and acidic residues" evidence="14">
    <location>
        <begin position="875"/>
        <end position="889"/>
    </location>
</feature>
<keyword evidence="11" id="KW-0675">Receptor</keyword>
<dbReference type="Proteomes" id="UP000261520">
    <property type="component" value="Unplaced"/>
</dbReference>
<keyword evidence="10 15" id="KW-0472">Membrane</keyword>
<dbReference type="Pfam" id="PF01582">
    <property type="entry name" value="TIR"/>
    <property type="match status" value="1"/>
</dbReference>
<dbReference type="Gene3D" id="3.40.50.10140">
    <property type="entry name" value="Toll/interleukin-1 receptor homology (TIR) domain"/>
    <property type="match status" value="1"/>
</dbReference>
<evidence type="ECO:0000259" key="16">
    <source>
        <dbReference type="PROSITE" id="PS50104"/>
    </source>
</evidence>
<feature type="transmembrane region" description="Helical" evidence="15">
    <location>
        <begin position="676"/>
        <end position="699"/>
    </location>
</feature>
<feature type="domain" description="TIR" evidence="16">
    <location>
        <begin position="727"/>
        <end position="872"/>
    </location>
</feature>
<organism evidence="17 18">
    <name type="scientific">Periophthalmus magnuspinnatus</name>
    <dbReference type="NCBI Taxonomy" id="409849"/>
    <lineage>
        <taxon>Eukaryota</taxon>
        <taxon>Metazoa</taxon>
        <taxon>Chordata</taxon>
        <taxon>Craniata</taxon>
        <taxon>Vertebrata</taxon>
        <taxon>Euteleostomi</taxon>
        <taxon>Actinopterygii</taxon>
        <taxon>Neopterygii</taxon>
        <taxon>Teleostei</taxon>
        <taxon>Neoteleostei</taxon>
        <taxon>Acanthomorphata</taxon>
        <taxon>Gobiaria</taxon>
        <taxon>Gobiiformes</taxon>
        <taxon>Gobioidei</taxon>
        <taxon>Gobiidae</taxon>
        <taxon>Oxudercinae</taxon>
        <taxon>Periophthalmus</taxon>
    </lineage>
</organism>
<evidence type="ECO:0000313" key="18">
    <source>
        <dbReference type="Proteomes" id="UP000261520"/>
    </source>
</evidence>
<protein>
    <recommendedName>
        <fullName evidence="16">TIR domain-containing protein</fullName>
    </recommendedName>
</protein>
<proteinExistence type="inferred from homology"/>
<sequence length="905" mass="103310">MFLLRYKILAWLKPHERQFCVIQVLKYQTYCKIKCVVFLQVSVVAPCEMFGVIAQCSFKNLSEVPVLPSYTEHLYLDHNSISELNSTSLRDLRFLERLDLGAQRVPLVIRNNAFLRQQRLKTLILGLNHDLTLEPRAFAGLSGLQELDLVYCDLTDSILSENYLQPLWSLYKLDLSYNNIKRVRPAKFFQFSNVKEIILVLNQIDTLCEEDLAGFQGKHFTLFNIASNHLYETMLQPNFNWTACRNPFKYMSFDTLDLSGVGFNATSLQRFLNAIDGTPIKSLHYSGYLGRGFSFQNLLDPDKDTFKGLQNSSVEVLDLADNFIFSLQALVFSPLTKAITIDVAKNKINQIHPHAFSGLQNSLRMLNLSFNLLGEIYSSTFELLTDLRILDLSYNHIGALGYEAFKGLPSLKLLSLEGNSLRTLGSTAYLPDLLYLYLGDNRLSSLTGMTDFTGKSITYLDVKDNRLTLLDELFYIGAHFPNLQTLFFGGNFIKWCTSPQVPTNNSLTVLDLHDSSLQVVWDQGKCLHMFNHFSNVQGLNLSYNSIATLPDGIFDSLHSIQHIDLSFNALTYLQPDTFPSALKILDLSQNFLASPNPDAFQNVAFIDLFGNNFYCDCNLEGFLSWLNSTNVTFLIPKKHLNCTFPSPYKNVPLLDYFTVMEPCEEDNEKAMQELRLVLFIVCTVVVVGMMLGSLVYSHLRGHIFLLYKKVIGRVLEGPKPPAPQENLQYDAFVCYSDADYNWVEMALLKKLDSGFSEENLFRCCFEARDFMPGEDHLVNIRDAIWGSRKTLCVVSREFLKDGWCLEAFTLAQGRKLEELSNVLIMIVVGRVAHYQLMRHNAIRAFVQTRGYLVWPEDPQDLDWFYDRLTAQILKNDKPQKKPEENKEQPAEDNTVPMENIQVPAV</sequence>
<dbReference type="SUPFAM" id="SSF52058">
    <property type="entry name" value="L domain-like"/>
    <property type="match status" value="2"/>
</dbReference>
<dbReference type="InterPro" id="IPR000483">
    <property type="entry name" value="Cys-rich_flank_reg_C"/>
</dbReference>
<dbReference type="SUPFAM" id="SSF52200">
    <property type="entry name" value="Toll/Interleukin receptor TIR domain"/>
    <property type="match status" value="1"/>
</dbReference>
<evidence type="ECO:0000256" key="1">
    <source>
        <dbReference type="ARBA" id="ARBA00004479"/>
    </source>
</evidence>
<keyword evidence="3" id="KW-0399">Innate immunity</keyword>
<evidence type="ECO:0000256" key="15">
    <source>
        <dbReference type="SAM" id="Phobius"/>
    </source>
</evidence>
<keyword evidence="8" id="KW-0391">Immunity</keyword>
<evidence type="ECO:0000313" key="17">
    <source>
        <dbReference type="Ensembl" id="ENSPMGP00000000227.1"/>
    </source>
</evidence>
<dbReference type="SMART" id="SM00365">
    <property type="entry name" value="LRR_SD22"/>
    <property type="match status" value="6"/>
</dbReference>
<evidence type="ECO:0000256" key="2">
    <source>
        <dbReference type="ARBA" id="ARBA00009634"/>
    </source>
</evidence>
<dbReference type="PROSITE" id="PS50104">
    <property type="entry name" value="TIR"/>
    <property type="match status" value="1"/>
</dbReference>
<evidence type="ECO:0000256" key="10">
    <source>
        <dbReference type="ARBA" id="ARBA00023136"/>
    </source>
</evidence>
<reference evidence="17" key="2">
    <citation type="submission" date="2025-09" db="UniProtKB">
        <authorList>
            <consortium name="Ensembl"/>
        </authorList>
    </citation>
    <scope>IDENTIFICATION</scope>
</reference>
<name>A0A3B3Z6K1_9GOBI</name>
<dbReference type="GO" id="GO:0006954">
    <property type="term" value="P:inflammatory response"/>
    <property type="evidence" value="ECO:0007669"/>
    <property type="project" value="UniProtKB-KW"/>
</dbReference>
<evidence type="ECO:0000256" key="7">
    <source>
        <dbReference type="ARBA" id="ARBA00022737"/>
    </source>
</evidence>
<dbReference type="InterPro" id="IPR003591">
    <property type="entry name" value="Leu-rich_rpt_typical-subtyp"/>
</dbReference>
<dbReference type="GO" id="GO:0038023">
    <property type="term" value="F:signaling receptor activity"/>
    <property type="evidence" value="ECO:0007669"/>
    <property type="project" value="TreeGrafter"/>
</dbReference>
<dbReference type="AlphaFoldDB" id="A0A3B3Z6K1"/>
<keyword evidence="12" id="KW-0325">Glycoprotein</keyword>
<keyword evidence="13" id="KW-0395">Inflammatory response</keyword>
<dbReference type="PANTHER" id="PTHR24365:SF525">
    <property type="entry name" value="TOLL-LIKE RECEPTOR 5"/>
    <property type="match status" value="1"/>
</dbReference>
<dbReference type="InterPro" id="IPR032675">
    <property type="entry name" value="LRR_dom_sf"/>
</dbReference>
<dbReference type="SMART" id="SM00255">
    <property type="entry name" value="TIR"/>
    <property type="match status" value="1"/>
</dbReference>
<keyword evidence="18" id="KW-1185">Reference proteome</keyword>
<dbReference type="FunFam" id="3.80.10.10:FF:000306">
    <property type="entry name" value="Toll-like receptor 5"/>
    <property type="match status" value="1"/>
</dbReference>
<evidence type="ECO:0000256" key="5">
    <source>
        <dbReference type="ARBA" id="ARBA00022692"/>
    </source>
</evidence>
<keyword evidence="5 15" id="KW-0812">Transmembrane</keyword>
<dbReference type="GO" id="GO:0002224">
    <property type="term" value="P:toll-like receptor signaling pathway"/>
    <property type="evidence" value="ECO:0007669"/>
    <property type="project" value="TreeGrafter"/>
</dbReference>
<dbReference type="SMART" id="SM00082">
    <property type="entry name" value="LRRCT"/>
    <property type="match status" value="1"/>
</dbReference>